<evidence type="ECO:0000313" key="1">
    <source>
        <dbReference type="EMBL" id="EDZ73784.1"/>
    </source>
</evidence>
<dbReference type="EMBL" id="ABSV01000119">
    <property type="protein sequence ID" value="EDZ73784.1"/>
    <property type="molecule type" value="Genomic_DNA"/>
</dbReference>
<sequence length="142" mass="15852">MSLLVSPIRCVLYSQSTAIGSGFFKDCTPHFSAMSLKLYCDLLRFFPLDSRSADHSSLIRSSKSFFAFPFALFSFLRDESMMEFTVVEKSSSLLMLISWKNGAESSIDLFRLTFSTSFETDFLCGDDGIISAELTCALLHSS</sequence>
<proteinExistence type="predicted"/>
<accession>B5VE60</accession>
<protein>
    <submittedName>
        <fullName evidence="1">Uncharacterized protein</fullName>
    </submittedName>
</protein>
<comment type="caution">
    <text evidence="1">The sequence shown here is derived from an EMBL/GenBank/DDBJ whole genome shotgun (WGS) entry which is preliminary data.</text>
</comment>
<organism evidence="1 2">
    <name type="scientific">Saccharomyces cerevisiae (strain AWRI1631)</name>
    <name type="common">Baker's yeast</name>
    <dbReference type="NCBI Taxonomy" id="545124"/>
    <lineage>
        <taxon>Eukaryota</taxon>
        <taxon>Fungi</taxon>
        <taxon>Dikarya</taxon>
        <taxon>Ascomycota</taxon>
        <taxon>Saccharomycotina</taxon>
        <taxon>Saccharomycetes</taxon>
        <taxon>Saccharomycetales</taxon>
        <taxon>Saccharomycetaceae</taxon>
        <taxon>Saccharomyces</taxon>
    </lineage>
</organism>
<dbReference type="AlphaFoldDB" id="B5VE60"/>
<reference evidence="1 2" key="1">
    <citation type="journal article" date="2008" name="FEMS Yeast Res.">
        <title>Comparative genome analysis of a Saccharomyces cerevisiae wine strain.</title>
        <authorList>
            <person name="Borneman A.R."/>
            <person name="Forgan A.H."/>
            <person name="Pretorius I.S."/>
            <person name="Chambers P.J."/>
        </authorList>
    </citation>
    <scope>NUCLEOTIDE SEQUENCE [LARGE SCALE GENOMIC DNA]</scope>
    <source>
        <strain evidence="1 2">AWRI1631</strain>
    </source>
</reference>
<evidence type="ECO:0000313" key="2">
    <source>
        <dbReference type="Proteomes" id="UP000008988"/>
    </source>
</evidence>
<name>B5VE60_YEAS6</name>
<dbReference type="Proteomes" id="UP000008988">
    <property type="component" value="Unassembled WGS sequence"/>
</dbReference>
<gene>
    <name evidence="1" type="ORF">AWRI1631_21830</name>
</gene>